<dbReference type="Proteomes" id="UP000314251">
    <property type="component" value="Unassembled WGS sequence"/>
</dbReference>
<feature type="domain" description="Nudix hydrolase" evidence="6">
    <location>
        <begin position="192"/>
        <end position="322"/>
    </location>
</feature>
<dbReference type="RefSeq" id="WP_139673946.1">
    <property type="nucleotide sequence ID" value="NZ_VDLY02000022.1"/>
</dbReference>
<comment type="caution">
    <text evidence="7">The sequence shown here is derived from an EMBL/GenBank/DDBJ whole genome shotgun (WGS) entry which is preliminary data.</text>
</comment>
<dbReference type="PANTHER" id="PTHR43046:SF12">
    <property type="entry name" value="GDP-MANNOSE MANNOSYL HYDROLASE"/>
    <property type="match status" value="1"/>
</dbReference>
<keyword evidence="4" id="KW-0460">Magnesium</keyword>
<dbReference type="PRINTS" id="PR00502">
    <property type="entry name" value="NUDIXFAMILY"/>
</dbReference>
<dbReference type="CDD" id="cd18876">
    <property type="entry name" value="NUDIX_Hydrolase"/>
    <property type="match status" value="1"/>
</dbReference>
<dbReference type="PANTHER" id="PTHR43046">
    <property type="entry name" value="GDP-MANNOSE MANNOSYL HYDROLASE"/>
    <property type="match status" value="1"/>
</dbReference>
<name>A0A5N5ZUQ3_9ACTN</name>
<dbReference type="PROSITE" id="PS51462">
    <property type="entry name" value="NUDIX"/>
    <property type="match status" value="1"/>
</dbReference>
<sequence length="340" mass="37528">MIIWLNGAFGAGKTTAAHELLHLLPGSTLFEPERIGDQLRGMLPKERLAEVDDYQDLPSWRSLVVDTASALLSELPGPLITPMSLLSQAYRDEIFGGLAARRIPVRHFLLQTEETFLRARIDQRAAVDGDAVRTRCLDRLAQYDAALSWLADDAHPVAASRLTPRQTAEALAEGVRRGDGACAIVQTAPPRAETLAAGVLFFDEHGRVLLVDPTYKPGWEFPGGVVETGEAPTLAAAREVVEELGLTLDVEPRPLVVDWEPPRDRGFGGVRLLFDGGVLPAERLERLLLPDDELRDWRLVTEAEAEQLLDARRFRRLRAALRARALGRPLYLERGHPIGA</sequence>
<dbReference type="AlphaFoldDB" id="A0A5N5ZUQ3"/>
<dbReference type="Gene3D" id="3.40.50.300">
    <property type="entry name" value="P-loop containing nucleotide triphosphate hydrolases"/>
    <property type="match status" value="1"/>
</dbReference>
<dbReference type="InterPro" id="IPR020476">
    <property type="entry name" value="Nudix_hydrolase"/>
</dbReference>
<accession>A0A5N5ZUQ3</accession>
<evidence type="ECO:0000313" key="7">
    <source>
        <dbReference type="EMBL" id="KAB8160241.1"/>
    </source>
</evidence>
<dbReference type="InterPro" id="IPR027417">
    <property type="entry name" value="P-loop_NTPase"/>
</dbReference>
<dbReference type="SUPFAM" id="SSF52540">
    <property type="entry name" value="P-loop containing nucleoside triphosphate hydrolases"/>
    <property type="match status" value="1"/>
</dbReference>
<evidence type="ECO:0000256" key="5">
    <source>
        <dbReference type="RuleBase" id="RU003476"/>
    </source>
</evidence>
<evidence type="ECO:0000256" key="2">
    <source>
        <dbReference type="ARBA" id="ARBA00005582"/>
    </source>
</evidence>
<evidence type="ECO:0000256" key="1">
    <source>
        <dbReference type="ARBA" id="ARBA00001946"/>
    </source>
</evidence>
<dbReference type="SUPFAM" id="SSF55811">
    <property type="entry name" value="Nudix"/>
    <property type="match status" value="1"/>
</dbReference>
<comment type="cofactor">
    <cofactor evidence="1">
        <name>Mg(2+)</name>
        <dbReference type="ChEBI" id="CHEBI:18420"/>
    </cofactor>
</comment>
<evidence type="ECO:0000256" key="4">
    <source>
        <dbReference type="ARBA" id="ARBA00022842"/>
    </source>
</evidence>
<proteinExistence type="inferred from homology"/>
<dbReference type="PROSITE" id="PS00893">
    <property type="entry name" value="NUDIX_BOX"/>
    <property type="match status" value="1"/>
</dbReference>
<evidence type="ECO:0000259" key="6">
    <source>
        <dbReference type="PROSITE" id="PS51462"/>
    </source>
</evidence>
<dbReference type="GO" id="GO:0016787">
    <property type="term" value="F:hydrolase activity"/>
    <property type="evidence" value="ECO:0007669"/>
    <property type="project" value="UniProtKB-KW"/>
</dbReference>
<dbReference type="OrthoDB" id="9799092at2"/>
<organism evidence="7 8">
    <name type="scientific">Streptomyces mimosae</name>
    <dbReference type="NCBI Taxonomy" id="2586635"/>
    <lineage>
        <taxon>Bacteria</taxon>
        <taxon>Bacillati</taxon>
        <taxon>Actinomycetota</taxon>
        <taxon>Actinomycetes</taxon>
        <taxon>Kitasatosporales</taxon>
        <taxon>Streptomycetaceae</taxon>
        <taxon>Streptomyces</taxon>
    </lineage>
</organism>
<keyword evidence="3 5" id="KW-0378">Hydrolase</keyword>
<dbReference type="Gene3D" id="3.90.79.10">
    <property type="entry name" value="Nucleoside Triphosphate Pyrophosphohydrolase"/>
    <property type="match status" value="1"/>
</dbReference>
<dbReference type="InterPro" id="IPR000086">
    <property type="entry name" value="NUDIX_hydrolase_dom"/>
</dbReference>
<dbReference type="InterPro" id="IPR020084">
    <property type="entry name" value="NUDIX_hydrolase_CS"/>
</dbReference>
<dbReference type="InterPro" id="IPR015797">
    <property type="entry name" value="NUDIX_hydrolase-like_dom_sf"/>
</dbReference>
<reference evidence="7" key="1">
    <citation type="submission" date="2019-10" db="EMBL/GenBank/DDBJ databases">
        <title>Nonomuraea sp. nov., isolated from Phyllanthus amarus.</title>
        <authorList>
            <person name="Klykleung N."/>
            <person name="Tanasupawat S."/>
        </authorList>
    </citation>
    <scope>NUCLEOTIDE SEQUENCE [LARGE SCALE GENOMIC DNA]</scope>
    <source>
        <strain evidence="7">3MP-10</strain>
    </source>
</reference>
<dbReference type="Pfam" id="PF13671">
    <property type="entry name" value="AAA_33"/>
    <property type="match status" value="1"/>
</dbReference>
<evidence type="ECO:0000256" key="3">
    <source>
        <dbReference type="ARBA" id="ARBA00022801"/>
    </source>
</evidence>
<evidence type="ECO:0000313" key="8">
    <source>
        <dbReference type="Proteomes" id="UP000314251"/>
    </source>
</evidence>
<keyword evidence="8" id="KW-1185">Reference proteome</keyword>
<dbReference type="Pfam" id="PF00293">
    <property type="entry name" value="NUDIX"/>
    <property type="match status" value="1"/>
</dbReference>
<protein>
    <submittedName>
        <fullName evidence="7">NUDIX domain-containing protein</fullName>
    </submittedName>
</protein>
<comment type="similarity">
    <text evidence="2 5">Belongs to the Nudix hydrolase family.</text>
</comment>
<dbReference type="EMBL" id="VDLY02000022">
    <property type="protein sequence ID" value="KAB8160241.1"/>
    <property type="molecule type" value="Genomic_DNA"/>
</dbReference>
<gene>
    <name evidence="7" type="ORF">FH607_026885</name>
</gene>